<keyword evidence="2" id="KW-1185">Reference proteome</keyword>
<accession>A0A517MH08</accession>
<dbReference type="AlphaFoldDB" id="A0A517MH08"/>
<name>A0A517MH08_9BACT</name>
<gene>
    <name evidence="1" type="ORF">FF011L_29370</name>
</gene>
<dbReference type="KEGG" id="rml:FF011L_29370"/>
<reference evidence="1 2" key="1">
    <citation type="submission" date="2019-02" db="EMBL/GenBank/DDBJ databases">
        <title>Deep-cultivation of Planctomycetes and their phenomic and genomic characterization uncovers novel biology.</title>
        <authorList>
            <person name="Wiegand S."/>
            <person name="Jogler M."/>
            <person name="Boedeker C."/>
            <person name="Pinto D."/>
            <person name="Vollmers J."/>
            <person name="Rivas-Marin E."/>
            <person name="Kohn T."/>
            <person name="Peeters S.H."/>
            <person name="Heuer A."/>
            <person name="Rast P."/>
            <person name="Oberbeckmann S."/>
            <person name="Bunk B."/>
            <person name="Jeske O."/>
            <person name="Meyerdierks A."/>
            <person name="Storesund J.E."/>
            <person name="Kallscheuer N."/>
            <person name="Luecker S."/>
            <person name="Lage O.M."/>
            <person name="Pohl T."/>
            <person name="Merkel B.J."/>
            <person name="Hornburger P."/>
            <person name="Mueller R.-W."/>
            <person name="Bruemmer F."/>
            <person name="Labrenz M."/>
            <person name="Spormann A.M."/>
            <person name="Op den Camp H."/>
            <person name="Overmann J."/>
            <person name="Amann R."/>
            <person name="Jetten M.S.M."/>
            <person name="Mascher T."/>
            <person name="Medema M.H."/>
            <person name="Devos D.P."/>
            <person name="Kaster A.-K."/>
            <person name="Ovreas L."/>
            <person name="Rohde M."/>
            <person name="Galperin M.Y."/>
            <person name="Jogler C."/>
        </authorList>
    </citation>
    <scope>NUCLEOTIDE SEQUENCE [LARGE SCALE GENOMIC DNA]</scope>
    <source>
        <strain evidence="1 2">FF011L</strain>
    </source>
</reference>
<dbReference type="Proteomes" id="UP000320672">
    <property type="component" value="Chromosome"/>
</dbReference>
<evidence type="ECO:0000313" key="1">
    <source>
        <dbReference type="EMBL" id="QDS94159.1"/>
    </source>
</evidence>
<protein>
    <submittedName>
        <fullName evidence="1">Uncharacterized protein</fullName>
    </submittedName>
</protein>
<dbReference type="EMBL" id="CP036262">
    <property type="protein sequence ID" value="QDS94159.1"/>
    <property type="molecule type" value="Genomic_DNA"/>
</dbReference>
<evidence type="ECO:0000313" key="2">
    <source>
        <dbReference type="Proteomes" id="UP000320672"/>
    </source>
</evidence>
<organism evidence="1 2">
    <name type="scientific">Roseimaritima multifibrata</name>
    <dbReference type="NCBI Taxonomy" id="1930274"/>
    <lineage>
        <taxon>Bacteria</taxon>
        <taxon>Pseudomonadati</taxon>
        <taxon>Planctomycetota</taxon>
        <taxon>Planctomycetia</taxon>
        <taxon>Pirellulales</taxon>
        <taxon>Pirellulaceae</taxon>
        <taxon>Roseimaritima</taxon>
    </lineage>
</organism>
<proteinExistence type="predicted"/>
<sequence>MNKVFVAIDASALRDASITRFDLNRVLIVAQGECQRVEKSVVRFSHPFANEVVGQMAVVANRDMMMTALLPRIHVVLHDMAIHTGLWVVAQIAGSVAISESEHAKAGQHA</sequence>